<evidence type="ECO:0000313" key="4">
    <source>
        <dbReference type="EMBL" id="CAB5221666.1"/>
    </source>
</evidence>
<dbReference type="InterPro" id="IPR051338">
    <property type="entry name" value="NodU/CmcH_Carbamoyltrnsfr"/>
</dbReference>
<dbReference type="CDD" id="cd24033">
    <property type="entry name" value="ASKHA_NBD_NodU_CmcH-like_N"/>
    <property type="match status" value="1"/>
</dbReference>
<dbReference type="InterPro" id="IPR038152">
    <property type="entry name" value="Carbam_trans_C_sf"/>
</dbReference>
<gene>
    <name evidence="4" type="ORF">UFOVP359_8</name>
</gene>
<dbReference type="InterPro" id="IPR003696">
    <property type="entry name" value="Carbtransf_dom"/>
</dbReference>
<dbReference type="SUPFAM" id="SSF53067">
    <property type="entry name" value="Actin-like ATPase domain"/>
    <property type="match status" value="1"/>
</dbReference>
<organism evidence="4">
    <name type="scientific">uncultured Caudovirales phage</name>
    <dbReference type="NCBI Taxonomy" id="2100421"/>
    <lineage>
        <taxon>Viruses</taxon>
        <taxon>Duplodnaviria</taxon>
        <taxon>Heunggongvirae</taxon>
        <taxon>Uroviricota</taxon>
        <taxon>Caudoviricetes</taxon>
        <taxon>Peduoviridae</taxon>
        <taxon>Maltschvirus</taxon>
        <taxon>Maltschvirus maltsch</taxon>
    </lineage>
</organism>
<protein>
    <submittedName>
        <fullName evidence="4">COG2192 Predicted carbamoyl transferase, NodU family</fullName>
    </submittedName>
</protein>
<evidence type="ECO:0000256" key="1">
    <source>
        <dbReference type="ARBA" id="ARBA00006129"/>
    </source>
</evidence>
<dbReference type="GO" id="GO:0016740">
    <property type="term" value="F:transferase activity"/>
    <property type="evidence" value="ECO:0007669"/>
    <property type="project" value="UniProtKB-KW"/>
</dbReference>
<accession>A0A6J7WUL6</accession>
<feature type="domain" description="Carbamoyltransferase C-terminal" evidence="3">
    <location>
        <begin position="391"/>
        <end position="559"/>
    </location>
</feature>
<dbReference type="EMBL" id="LR798295">
    <property type="protein sequence ID" value="CAB5221666.1"/>
    <property type="molecule type" value="Genomic_DNA"/>
</dbReference>
<comment type="similarity">
    <text evidence="1">Belongs to the NodU/CmcH family.</text>
</comment>
<keyword evidence="4" id="KW-0808">Transferase</keyword>
<dbReference type="Pfam" id="PF02543">
    <property type="entry name" value="Carbam_trans_N"/>
    <property type="match status" value="1"/>
</dbReference>
<dbReference type="Pfam" id="PF16861">
    <property type="entry name" value="Carbam_trans_C"/>
    <property type="match status" value="1"/>
</dbReference>
<dbReference type="Gene3D" id="3.90.870.20">
    <property type="entry name" value="Carbamoyltransferase, C-terminal domain"/>
    <property type="match status" value="1"/>
</dbReference>
<evidence type="ECO:0000259" key="2">
    <source>
        <dbReference type="Pfam" id="PF02543"/>
    </source>
</evidence>
<proteinExistence type="inferred from homology"/>
<dbReference type="PANTHER" id="PTHR34847:SF1">
    <property type="entry name" value="NODULATION PROTEIN U"/>
    <property type="match status" value="1"/>
</dbReference>
<name>A0A6J7WUL6_9CAUD</name>
<dbReference type="PANTHER" id="PTHR34847">
    <property type="entry name" value="NODULATION PROTEIN U"/>
    <property type="match status" value="1"/>
</dbReference>
<dbReference type="InterPro" id="IPR031730">
    <property type="entry name" value="Carbam_trans_C"/>
</dbReference>
<evidence type="ECO:0000259" key="3">
    <source>
        <dbReference type="Pfam" id="PF16861"/>
    </source>
</evidence>
<sequence length="559" mass="62367">MVNILGLHFGHDGSACIVKDGRLVSAISTERLNGIKKFYGVIPSTIDYVLKKAGLGYEDIDVITLADYIGNNSHDTLTLFDKTGAKIDLCSQNVFGNEMLELDGELNGFKIPVIALPHHVCHAASAFYTSNLDKSVVLTMDGCGGDRRSSSWLALGEGNKLNHVEYPGMRVGELYGDFTTLLGLGPSVYKAGSTMGLASYGKPSESVVFNSDKWLKRLMADTYHWSQAPDIFYEMWEEEEVNVKFVEHEISGGTTWYTDYEEKGIKDIFPFETRSGMTQAATIQYLFEKQILDTVNNMIRVNEKTKDVNNICLAGGSFLNCNANSAIKNTGYFDNVHLFPAAGDDGICVGSALYYAHHILDYPRETYSFSDLAYMGSENSELKEEEYAYLANEIANGKIVAWVSGDSEYGPRALGHRSLLADPRNFHNREILNFLVKKREWFRPFAPVVLEEEAHNWFEPGDPSKYMLFTQKVLQPEKIPAVTHVDGTARIQTINEEDNAPYYKLVKEFFKLTGVPALINTSFNANGKPIVHSNQQALNAFHTNKAIDILVLDGKIITK</sequence>
<reference evidence="4" key="1">
    <citation type="submission" date="2020-05" db="EMBL/GenBank/DDBJ databases">
        <authorList>
            <person name="Chiriac C."/>
            <person name="Salcher M."/>
            <person name="Ghai R."/>
            <person name="Kavagutti S V."/>
        </authorList>
    </citation>
    <scope>NUCLEOTIDE SEQUENCE</scope>
</reference>
<dbReference type="InterPro" id="IPR043129">
    <property type="entry name" value="ATPase_NBD"/>
</dbReference>
<feature type="domain" description="Carbamoyltransferase" evidence="2">
    <location>
        <begin position="4"/>
        <end position="353"/>
    </location>
</feature>
<dbReference type="Gene3D" id="3.30.420.40">
    <property type="match status" value="2"/>
</dbReference>